<dbReference type="EMBL" id="JACCHJ010000001">
    <property type="protein sequence ID" value="NYK08729.1"/>
    <property type="molecule type" value="Genomic_DNA"/>
</dbReference>
<reference evidence="8 9" key="1">
    <citation type="submission" date="2020-07" db="EMBL/GenBank/DDBJ databases">
        <title>Sequencing the genomes of 1000 actinobacteria strains.</title>
        <authorList>
            <person name="Klenk H.-P."/>
        </authorList>
    </citation>
    <scope>NUCLEOTIDE SEQUENCE [LARGE SCALE GENOMIC DNA]</scope>
    <source>
        <strain evidence="8 9">DSM 15166</strain>
    </source>
</reference>
<evidence type="ECO:0000256" key="5">
    <source>
        <dbReference type="ARBA" id="ARBA00023136"/>
    </source>
</evidence>
<keyword evidence="4 6" id="KW-1133">Transmembrane helix</keyword>
<sequence length="159" mass="17172">MADTTPPPDAPASASSPLARLLGHSAVRYLIAGGLSFLVDFGLLALLHDVLLWPVWLASGTSFLLSFAFTYTIQRIFSFGSTAPHGRAVLRYTLLVAFNTIATVIIVSLINSSVVGWAGGKIIATVVTTVWNYFAYRYWVFADPRQPEPGPDAGPTERT</sequence>
<organism evidence="8 9">
    <name type="scientific">Leifsonia naganoensis</name>
    <dbReference type="NCBI Taxonomy" id="150025"/>
    <lineage>
        <taxon>Bacteria</taxon>
        <taxon>Bacillati</taxon>
        <taxon>Actinomycetota</taxon>
        <taxon>Actinomycetes</taxon>
        <taxon>Micrococcales</taxon>
        <taxon>Microbacteriaceae</taxon>
        <taxon>Leifsonia</taxon>
    </lineage>
</organism>
<evidence type="ECO:0000313" key="8">
    <source>
        <dbReference type="EMBL" id="NYK08729.1"/>
    </source>
</evidence>
<dbReference type="InterPro" id="IPR051401">
    <property type="entry name" value="GtrA_CellWall_Glycosyl"/>
</dbReference>
<dbReference type="Proteomes" id="UP000521075">
    <property type="component" value="Unassembled WGS sequence"/>
</dbReference>
<dbReference type="GO" id="GO:0000271">
    <property type="term" value="P:polysaccharide biosynthetic process"/>
    <property type="evidence" value="ECO:0007669"/>
    <property type="project" value="InterPro"/>
</dbReference>
<evidence type="ECO:0000256" key="6">
    <source>
        <dbReference type="SAM" id="Phobius"/>
    </source>
</evidence>
<protein>
    <submittedName>
        <fullName evidence="8">Putative flippase GtrA</fullName>
    </submittedName>
</protein>
<feature type="domain" description="GtrA/DPMS transmembrane" evidence="7">
    <location>
        <begin position="28"/>
        <end position="141"/>
    </location>
</feature>
<feature type="transmembrane region" description="Helical" evidence="6">
    <location>
        <begin position="89"/>
        <end position="110"/>
    </location>
</feature>
<evidence type="ECO:0000313" key="9">
    <source>
        <dbReference type="Proteomes" id="UP000521075"/>
    </source>
</evidence>
<keyword evidence="5 6" id="KW-0472">Membrane</keyword>
<feature type="transmembrane region" description="Helical" evidence="6">
    <location>
        <begin position="53"/>
        <end position="77"/>
    </location>
</feature>
<proteinExistence type="inferred from homology"/>
<dbReference type="Pfam" id="PF04138">
    <property type="entry name" value="GtrA_DPMS_TM"/>
    <property type="match status" value="1"/>
</dbReference>
<evidence type="ECO:0000256" key="2">
    <source>
        <dbReference type="ARBA" id="ARBA00009399"/>
    </source>
</evidence>
<evidence type="ECO:0000256" key="1">
    <source>
        <dbReference type="ARBA" id="ARBA00004141"/>
    </source>
</evidence>
<feature type="transmembrane region" description="Helical" evidence="6">
    <location>
        <begin position="116"/>
        <end position="136"/>
    </location>
</feature>
<dbReference type="GO" id="GO:0005886">
    <property type="term" value="C:plasma membrane"/>
    <property type="evidence" value="ECO:0007669"/>
    <property type="project" value="TreeGrafter"/>
</dbReference>
<comment type="similarity">
    <text evidence="2">Belongs to the GtrA family.</text>
</comment>
<dbReference type="InterPro" id="IPR007267">
    <property type="entry name" value="GtrA_DPMS_TM"/>
</dbReference>
<comment type="subcellular location">
    <subcellularLocation>
        <location evidence="1">Membrane</location>
        <topology evidence="1">Multi-pass membrane protein</topology>
    </subcellularLocation>
</comment>
<gene>
    <name evidence="8" type="ORF">HNR14_000610</name>
</gene>
<dbReference type="RefSeq" id="WP_179699842.1">
    <property type="nucleotide sequence ID" value="NZ_BAAAHA010000004.1"/>
</dbReference>
<comment type="caution">
    <text evidence="8">The sequence shown here is derived from an EMBL/GenBank/DDBJ whole genome shotgun (WGS) entry which is preliminary data.</text>
</comment>
<evidence type="ECO:0000256" key="4">
    <source>
        <dbReference type="ARBA" id="ARBA00022989"/>
    </source>
</evidence>
<dbReference type="PANTHER" id="PTHR38459">
    <property type="entry name" value="PROPHAGE BACTOPRENOL-LINKED GLUCOSE TRANSLOCASE HOMOLOG"/>
    <property type="match status" value="1"/>
</dbReference>
<evidence type="ECO:0000259" key="7">
    <source>
        <dbReference type="Pfam" id="PF04138"/>
    </source>
</evidence>
<keyword evidence="3 6" id="KW-0812">Transmembrane</keyword>
<dbReference type="AlphaFoldDB" id="A0A853DMK3"/>
<dbReference type="PANTHER" id="PTHR38459:SF1">
    <property type="entry name" value="PROPHAGE BACTOPRENOL-LINKED GLUCOSE TRANSLOCASE HOMOLOG"/>
    <property type="match status" value="1"/>
</dbReference>
<name>A0A853DMK3_9MICO</name>
<keyword evidence="9" id="KW-1185">Reference proteome</keyword>
<accession>A0A853DMK3</accession>
<evidence type="ECO:0000256" key="3">
    <source>
        <dbReference type="ARBA" id="ARBA00022692"/>
    </source>
</evidence>